<comment type="caution">
    <text evidence="2">The sequence shown here is derived from an EMBL/GenBank/DDBJ whole genome shotgun (WGS) entry which is preliminary data.</text>
</comment>
<gene>
    <name evidence="2" type="ORF">LTSEURB_1514</name>
</gene>
<evidence type="ECO:0000313" key="2">
    <source>
        <dbReference type="EMBL" id="EHD05096.1"/>
    </source>
</evidence>
<evidence type="ECO:0000256" key="1">
    <source>
        <dbReference type="SAM" id="Phobius"/>
    </source>
</evidence>
<accession>G5RTB0</accession>
<dbReference type="PATRIC" id="fig|913084.3.peg.1111"/>
<keyword evidence="1" id="KW-1133">Transmembrane helix</keyword>
<proteinExistence type="predicted"/>
<feature type="transmembrane region" description="Helical" evidence="1">
    <location>
        <begin position="23"/>
        <end position="41"/>
    </location>
</feature>
<dbReference type="AlphaFoldDB" id="G5RTB0"/>
<evidence type="ECO:0000313" key="3">
    <source>
        <dbReference type="Proteomes" id="UP000004776"/>
    </source>
</evidence>
<keyword evidence="1" id="KW-0472">Membrane</keyword>
<dbReference type="Proteomes" id="UP000004776">
    <property type="component" value="Unassembled WGS sequence"/>
</dbReference>
<protein>
    <submittedName>
        <fullName evidence="2">Uncharacterized protein</fullName>
    </submittedName>
</protein>
<dbReference type="EMBL" id="AFCW01000624">
    <property type="protein sequence ID" value="EHD05096.1"/>
    <property type="molecule type" value="Genomic_DNA"/>
</dbReference>
<organism evidence="2 3">
    <name type="scientific">Salmonella enterica subsp. enterica serovar Urbana str. R8-2977</name>
    <dbReference type="NCBI Taxonomy" id="913084"/>
    <lineage>
        <taxon>Bacteria</taxon>
        <taxon>Pseudomonadati</taxon>
        <taxon>Pseudomonadota</taxon>
        <taxon>Gammaproteobacteria</taxon>
        <taxon>Enterobacterales</taxon>
        <taxon>Enterobacteriaceae</taxon>
        <taxon>Salmonella</taxon>
    </lineage>
</organism>
<keyword evidence="1" id="KW-0812">Transmembrane</keyword>
<name>G5RTB0_SALET</name>
<sequence>MCLAGAIATACQSEVLFHQLNVAHTSSFAIVVVYFFALKSARHVALFIKHQNQST</sequence>
<reference evidence="2 3" key="1">
    <citation type="journal article" date="2011" name="BMC Genomics">
        <title>Genome sequencing reveals diversification of virulence factor content and possible host adaptation in distinct subpopulations of Salmonella enterica.</title>
        <authorList>
            <person name="den Bakker H.C."/>
            <person name="Moreno Switt A.I."/>
            <person name="Govoni G."/>
            <person name="Cummings C.A."/>
            <person name="Ranieri M.L."/>
            <person name="Degoricija L."/>
            <person name="Hoelzer K."/>
            <person name="Rodriguez-Rivera L.D."/>
            <person name="Brown S."/>
            <person name="Bolchacova E."/>
            <person name="Furtado M.R."/>
            <person name="Wiedmann M."/>
        </authorList>
    </citation>
    <scope>NUCLEOTIDE SEQUENCE [LARGE SCALE GENOMIC DNA]</scope>
    <source>
        <strain evidence="2 3">R8-2977</strain>
    </source>
</reference>